<reference evidence="2 3" key="1">
    <citation type="journal article" date="2013" name="Proc. Natl. Acad. Sci. U.S.A.">
        <title>The king cobra genome reveals dynamic gene evolution and adaptation in the snake venom system.</title>
        <authorList>
            <person name="Vonk F.J."/>
            <person name="Casewell N.R."/>
            <person name="Henkel C.V."/>
            <person name="Heimberg A.M."/>
            <person name="Jansen H.J."/>
            <person name="McCleary R.J."/>
            <person name="Kerkkamp H.M."/>
            <person name="Vos R.A."/>
            <person name="Guerreiro I."/>
            <person name="Calvete J.J."/>
            <person name="Wuster W."/>
            <person name="Woods A.E."/>
            <person name="Logan J.M."/>
            <person name="Harrison R.A."/>
            <person name="Castoe T.A."/>
            <person name="de Koning A.P."/>
            <person name="Pollock D.D."/>
            <person name="Yandell M."/>
            <person name="Calderon D."/>
            <person name="Renjifo C."/>
            <person name="Currier R.B."/>
            <person name="Salgado D."/>
            <person name="Pla D."/>
            <person name="Sanz L."/>
            <person name="Hyder A.S."/>
            <person name="Ribeiro J.M."/>
            <person name="Arntzen J.W."/>
            <person name="van den Thillart G.E."/>
            <person name="Boetzer M."/>
            <person name="Pirovano W."/>
            <person name="Dirks R.P."/>
            <person name="Spaink H.P."/>
            <person name="Duboule D."/>
            <person name="McGlinn E."/>
            <person name="Kini R.M."/>
            <person name="Richardson M.K."/>
        </authorList>
    </citation>
    <scope>NUCLEOTIDE SEQUENCE</scope>
    <source>
        <tissue evidence="2">Blood</tissue>
    </source>
</reference>
<comment type="caution">
    <text evidence="2">The sequence shown here is derived from an EMBL/GenBank/DDBJ whole genome shotgun (WGS) entry which is preliminary data.</text>
</comment>
<gene>
    <name evidence="2" type="primary">infB</name>
    <name evidence="2" type="ORF">L345_14732</name>
</gene>
<proteinExistence type="predicted"/>
<dbReference type="AlphaFoldDB" id="V8NDA4"/>
<feature type="non-terminal residue" evidence="2">
    <location>
        <position position="1"/>
    </location>
</feature>
<dbReference type="Proteomes" id="UP000018936">
    <property type="component" value="Unassembled WGS sequence"/>
</dbReference>
<evidence type="ECO:0000313" key="3">
    <source>
        <dbReference type="Proteomes" id="UP000018936"/>
    </source>
</evidence>
<evidence type="ECO:0000313" key="2">
    <source>
        <dbReference type="EMBL" id="ETE59537.1"/>
    </source>
</evidence>
<dbReference type="EMBL" id="AZIM01005509">
    <property type="protein sequence ID" value="ETE59537.1"/>
    <property type="molecule type" value="Genomic_DNA"/>
</dbReference>
<keyword evidence="3" id="KW-1185">Reference proteome</keyword>
<sequence>MASGNERPLWRAIGGGELYARGHRLRRDPGQAPGSAQLWPELPGWCGSGAAGRSGSRLRGSRGSRPRRGEGGSGLVLGESCQSRSSRCWHGLSDRGGRAENSRSPGREGARWVKEGRREGRRKERKDMEGKEGWEEGRMDGRKS</sequence>
<evidence type="ECO:0000256" key="1">
    <source>
        <dbReference type="SAM" id="MobiDB-lite"/>
    </source>
</evidence>
<feature type="region of interest" description="Disordered" evidence="1">
    <location>
        <begin position="24"/>
        <end position="144"/>
    </location>
</feature>
<organism evidence="2 3">
    <name type="scientific">Ophiophagus hannah</name>
    <name type="common">King cobra</name>
    <name type="synonym">Naja hannah</name>
    <dbReference type="NCBI Taxonomy" id="8665"/>
    <lineage>
        <taxon>Eukaryota</taxon>
        <taxon>Metazoa</taxon>
        <taxon>Chordata</taxon>
        <taxon>Craniata</taxon>
        <taxon>Vertebrata</taxon>
        <taxon>Euteleostomi</taxon>
        <taxon>Lepidosauria</taxon>
        <taxon>Squamata</taxon>
        <taxon>Bifurcata</taxon>
        <taxon>Unidentata</taxon>
        <taxon>Episquamata</taxon>
        <taxon>Toxicofera</taxon>
        <taxon>Serpentes</taxon>
        <taxon>Colubroidea</taxon>
        <taxon>Elapidae</taxon>
        <taxon>Elapinae</taxon>
        <taxon>Ophiophagus</taxon>
    </lineage>
</organism>
<feature type="compositionally biased region" description="Basic and acidic residues" evidence="1">
    <location>
        <begin position="92"/>
        <end position="144"/>
    </location>
</feature>
<name>V8NDA4_OPHHA</name>
<protein>
    <submittedName>
        <fullName evidence="2">InfB</fullName>
    </submittedName>
</protein>
<accession>V8NDA4</accession>